<dbReference type="InterPro" id="IPR013149">
    <property type="entry name" value="ADH-like_C"/>
</dbReference>
<name>A0A0Q0CPY0_9PSED</name>
<dbReference type="Pfam" id="PF00107">
    <property type="entry name" value="ADH_zinc_N"/>
    <property type="match status" value="1"/>
</dbReference>
<sequence>MKALQFSTTGSVDNLKLVDLTIPIPDAGEVLVRVKAAGLNPSDLKNVLGRFPYTTLPRVPGRDFAGIVEQGPQELLGKAVWGTGKGPGFLRDGSHAEYLVVPASGVALKPDSLSFAQAASIGVPFTTAYDAVERTGIKHNTSFLVIGGNGAVGTAALAFAKIKGARVLAAVRKAEHAEVLRRKGYDAIVLDSAASLERQVSEFFPGGAHVIFDTTGFWLPAAVSALANFGQIAIIAAPADGMVDFPALALYRKGGVLVGVNSLLYDNTQCAAMLKDFGHYFDEGALPRPEGVTEIALVDGITQYKAVEAGSSDKAVLIP</sequence>
<dbReference type="InterPro" id="IPR036291">
    <property type="entry name" value="NAD(P)-bd_dom_sf"/>
</dbReference>
<dbReference type="Pfam" id="PF08240">
    <property type="entry name" value="ADH_N"/>
    <property type="match status" value="1"/>
</dbReference>
<accession>A0A0Q0CPY0</accession>
<dbReference type="Gene3D" id="3.90.180.10">
    <property type="entry name" value="Medium-chain alcohol dehydrogenases, catalytic domain"/>
    <property type="match status" value="1"/>
</dbReference>
<dbReference type="InterPro" id="IPR011032">
    <property type="entry name" value="GroES-like_sf"/>
</dbReference>
<organism evidence="2 4">
    <name type="scientific">Pseudomonas syringae pv. tagetis</name>
    <dbReference type="NCBI Taxonomy" id="129140"/>
    <lineage>
        <taxon>Bacteria</taxon>
        <taxon>Pseudomonadati</taxon>
        <taxon>Pseudomonadota</taxon>
        <taxon>Gammaproteobacteria</taxon>
        <taxon>Pseudomonadales</taxon>
        <taxon>Pseudomonadaceae</taxon>
        <taxon>Pseudomonas</taxon>
    </lineage>
</organism>
<comment type="caution">
    <text evidence="2">The sequence shown here is derived from an EMBL/GenBank/DDBJ whole genome shotgun (WGS) entry which is preliminary data.</text>
</comment>
<dbReference type="InterPro" id="IPR052585">
    <property type="entry name" value="Lipid_raft_assoc_Zn_ADH"/>
</dbReference>
<dbReference type="InterPro" id="IPR020843">
    <property type="entry name" value="ER"/>
</dbReference>
<reference evidence="2 4" key="1">
    <citation type="submission" date="2015-09" db="EMBL/GenBank/DDBJ databases">
        <title>Genome announcement of multiple Pseudomonas syringae strains.</title>
        <authorList>
            <person name="Thakur S."/>
            <person name="Wang P.W."/>
            <person name="Gong Y."/>
            <person name="Weir B.S."/>
            <person name="Guttman D.S."/>
        </authorList>
    </citation>
    <scope>NUCLEOTIDE SEQUENCE [LARGE SCALE GENOMIC DNA]</scope>
    <source>
        <strain evidence="2 4">ICMP4091</strain>
    </source>
</reference>
<dbReference type="PANTHER" id="PTHR43482:SF1">
    <property type="entry name" value="PROTEIN AST1-RELATED"/>
    <property type="match status" value="1"/>
</dbReference>
<dbReference type="PANTHER" id="PTHR43482">
    <property type="entry name" value="PROTEIN AST1-RELATED"/>
    <property type="match status" value="1"/>
</dbReference>
<evidence type="ECO:0000313" key="2">
    <source>
        <dbReference type="EMBL" id="KPY86830.1"/>
    </source>
</evidence>
<keyword evidence="5" id="KW-1185">Reference proteome</keyword>
<dbReference type="SUPFAM" id="SSF50129">
    <property type="entry name" value="GroES-like"/>
    <property type="match status" value="1"/>
</dbReference>
<evidence type="ECO:0000313" key="3">
    <source>
        <dbReference type="EMBL" id="MFH7516031.1"/>
    </source>
</evidence>
<dbReference type="PATRIC" id="fig|129140.3.peg.4685"/>
<dbReference type="Proteomes" id="UP001610657">
    <property type="component" value="Unassembled WGS sequence"/>
</dbReference>
<dbReference type="Gene3D" id="3.40.50.720">
    <property type="entry name" value="NAD(P)-binding Rossmann-like Domain"/>
    <property type="match status" value="1"/>
</dbReference>
<reference evidence="3 5" key="2">
    <citation type="submission" date="2023-08" db="EMBL/GenBank/DDBJ databases">
        <title>Genomic and mutational analysis of Pseudomonas syringae pv. tagetis EB037 pathogenicity on sunflower.</title>
        <authorList>
            <person name="Maul J.E."/>
        </authorList>
    </citation>
    <scope>NUCLEOTIDE SEQUENCE [LARGE SCALE GENOMIC DNA]</scope>
    <source>
        <strain evidence="3 5">EB037_T1</strain>
    </source>
</reference>
<dbReference type="InterPro" id="IPR013154">
    <property type="entry name" value="ADH-like_N"/>
</dbReference>
<dbReference type="SMART" id="SM00829">
    <property type="entry name" value="PKS_ER"/>
    <property type="match status" value="1"/>
</dbReference>
<feature type="domain" description="Enoyl reductase (ER)" evidence="1">
    <location>
        <begin position="10"/>
        <end position="317"/>
    </location>
</feature>
<dbReference type="AlphaFoldDB" id="A0A0Q0CPY0"/>
<dbReference type="GeneID" id="96219128"/>
<dbReference type="EMBL" id="JAVCQK010000005">
    <property type="protein sequence ID" value="MFH7516031.1"/>
    <property type="molecule type" value="Genomic_DNA"/>
</dbReference>
<evidence type="ECO:0000313" key="4">
    <source>
        <dbReference type="Proteomes" id="UP000050474"/>
    </source>
</evidence>
<dbReference type="SUPFAM" id="SSF51735">
    <property type="entry name" value="NAD(P)-binding Rossmann-fold domains"/>
    <property type="match status" value="1"/>
</dbReference>
<dbReference type="RefSeq" id="WP_055005769.1">
    <property type="nucleotide sequence ID" value="NZ_CP092923.1"/>
</dbReference>
<protein>
    <submittedName>
        <fullName evidence="2">Alcohol dehydrogenase zinc-binding domain protein</fullName>
    </submittedName>
    <submittedName>
        <fullName evidence="3">Zinc-binding alcohol dehydrogenase family protein</fullName>
    </submittedName>
</protein>
<proteinExistence type="predicted"/>
<dbReference type="EMBL" id="LJRM01000072">
    <property type="protein sequence ID" value="KPY86830.1"/>
    <property type="molecule type" value="Genomic_DNA"/>
</dbReference>
<evidence type="ECO:0000313" key="5">
    <source>
        <dbReference type="Proteomes" id="UP001610657"/>
    </source>
</evidence>
<gene>
    <name evidence="2" type="ORF">ALO44_03594</name>
    <name evidence="3" type="ORF">RA271_12685</name>
</gene>
<dbReference type="Proteomes" id="UP000050474">
    <property type="component" value="Unassembled WGS sequence"/>
</dbReference>
<evidence type="ECO:0000259" key="1">
    <source>
        <dbReference type="SMART" id="SM00829"/>
    </source>
</evidence>
<dbReference type="STRING" id="129140.ALO44_03594"/>
<dbReference type="GO" id="GO:0016491">
    <property type="term" value="F:oxidoreductase activity"/>
    <property type="evidence" value="ECO:0007669"/>
    <property type="project" value="InterPro"/>
</dbReference>